<evidence type="ECO:0000256" key="2">
    <source>
        <dbReference type="SAM" id="SignalP"/>
    </source>
</evidence>
<evidence type="ECO:0000313" key="3">
    <source>
        <dbReference type="EMBL" id="KFG74988.1"/>
    </source>
</evidence>
<accession>A0A086N1H0</accession>
<gene>
    <name evidence="3" type="ORF">FM21_02210</name>
</gene>
<feature type="chain" id="PRO_5043545483" description="Secreted protein" evidence="2">
    <location>
        <begin position="38"/>
        <end position="107"/>
    </location>
</feature>
<dbReference type="RefSeq" id="WP_043372011.1">
    <property type="nucleotide sequence ID" value="NZ_BMTT01000007.1"/>
</dbReference>
<dbReference type="Proteomes" id="UP000029095">
    <property type="component" value="Unassembled WGS sequence"/>
</dbReference>
<comment type="caution">
    <text evidence="3">The sequence shown here is derived from an EMBL/GenBank/DDBJ whole genome shotgun (WGS) entry which is preliminary data.</text>
</comment>
<dbReference type="EMBL" id="JNFQ01000001">
    <property type="protein sequence ID" value="KFG74988.1"/>
    <property type="molecule type" value="Genomic_DNA"/>
</dbReference>
<dbReference type="AlphaFoldDB" id="A0A086N1H0"/>
<dbReference type="STRING" id="1915400.FM21_02210"/>
<feature type="region of interest" description="Disordered" evidence="1">
    <location>
        <begin position="72"/>
        <end position="97"/>
    </location>
</feature>
<name>A0A086N1H0_9ACTN</name>
<reference evidence="3 4" key="1">
    <citation type="submission" date="2014-05" db="EMBL/GenBank/DDBJ databases">
        <title>Complete genome sequence of the Streptomyces mutabilis TRM45540.</title>
        <authorList>
            <person name="Luo X."/>
            <person name="Zhang L."/>
        </authorList>
    </citation>
    <scope>NUCLEOTIDE SEQUENCE [LARGE SCALE GENOMIC DNA]</scope>
    <source>
        <strain evidence="3 4">TRM45540</strain>
    </source>
</reference>
<dbReference type="HOGENOM" id="CLU_2208589_0_0_11"/>
<keyword evidence="2" id="KW-0732">Signal</keyword>
<protein>
    <recommendedName>
        <fullName evidence="5">Secreted protein</fullName>
    </recommendedName>
</protein>
<sequence>MKKTKPGTLRRTLAVGAMTIALGGLVAPVASAGTASAAPPAAEVGVLKTWHATVQCQIVRISDNNVVGYDRADGSGNSKDAAIKDAKRNVPVPSGHYKRHCDAKRVW</sequence>
<keyword evidence="4" id="KW-1185">Reference proteome</keyword>
<proteinExistence type="predicted"/>
<evidence type="ECO:0008006" key="5">
    <source>
        <dbReference type="Google" id="ProtNLM"/>
    </source>
</evidence>
<evidence type="ECO:0000256" key="1">
    <source>
        <dbReference type="SAM" id="MobiDB-lite"/>
    </source>
</evidence>
<evidence type="ECO:0000313" key="4">
    <source>
        <dbReference type="Proteomes" id="UP000029095"/>
    </source>
</evidence>
<feature type="signal peptide" evidence="2">
    <location>
        <begin position="1"/>
        <end position="37"/>
    </location>
</feature>
<organism evidence="3 4">
    <name type="scientific">Streptomyces mutabilis</name>
    <dbReference type="NCBI Taxonomy" id="67332"/>
    <lineage>
        <taxon>Bacteria</taxon>
        <taxon>Bacillati</taxon>
        <taxon>Actinomycetota</taxon>
        <taxon>Actinomycetes</taxon>
        <taxon>Kitasatosporales</taxon>
        <taxon>Streptomycetaceae</taxon>
        <taxon>Streptomyces</taxon>
    </lineage>
</organism>